<dbReference type="Gene3D" id="3.40.630.30">
    <property type="match status" value="1"/>
</dbReference>
<keyword evidence="1" id="KW-0808">Transferase</keyword>
<dbReference type="CDD" id="cd04301">
    <property type="entry name" value="NAT_SF"/>
    <property type="match status" value="1"/>
</dbReference>
<dbReference type="InterPro" id="IPR050832">
    <property type="entry name" value="Bact_Acetyltransf"/>
</dbReference>
<dbReference type="PROSITE" id="PS51186">
    <property type="entry name" value="GNAT"/>
    <property type="match status" value="1"/>
</dbReference>
<evidence type="ECO:0000313" key="4">
    <source>
        <dbReference type="EMBL" id="MBB3713242.1"/>
    </source>
</evidence>
<reference evidence="4 5" key="1">
    <citation type="submission" date="2020-08" db="EMBL/GenBank/DDBJ databases">
        <title>Genomic Encyclopedia of Type Strains, Phase III (KMG-III): the genomes of soil and plant-associated and newly described type strains.</title>
        <authorList>
            <person name="Whitman W."/>
        </authorList>
    </citation>
    <scope>NUCLEOTIDE SEQUENCE [LARGE SCALE GENOMIC DNA]</scope>
    <source>
        <strain evidence="4 5">CECT 8572</strain>
    </source>
</reference>
<evidence type="ECO:0000313" key="5">
    <source>
        <dbReference type="Proteomes" id="UP000576152"/>
    </source>
</evidence>
<feature type="domain" description="N-acetyltransferase" evidence="3">
    <location>
        <begin position="34"/>
        <end position="199"/>
    </location>
</feature>
<organism evidence="4 5">
    <name type="scientific">Limimaricola variabilis</name>
    <dbReference type="NCBI Taxonomy" id="1492771"/>
    <lineage>
        <taxon>Bacteria</taxon>
        <taxon>Pseudomonadati</taxon>
        <taxon>Pseudomonadota</taxon>
        <taxon>Alphaproteobacteria</taxon>
        <taxon>Rhodobacterales</taxon>
        <taxon>Paracoccaceae</taxon>
        <taxon>Limimaricola</taxon>
    </lineage>
</organism>
<dbReference type="Proteomes" id="UP000576152">
    <property type="component" value="Unassembled WGS sequence"/>
</dbReference>
<name>A0ABR6HRQ6_9RHOB</name>
<sequence length="201" mass="22101">MGADDLPEVQRAELASCRGAAEKQRIAHTQGAAMNLRPAQAADASSLAALSIEVWLGTYIRNGVNGFFADYALTQFTPERYRAWLDDPDEHVIVSMNADGIDGFARVSSGKTAPLDPRSTMELSTLYVQPRHHGKGIGRALLEASLCHARPTGSPSIWLTTNAENMRAIGFYRSQGFERIGTTQFQIGDQSYPNEVFRYSF</sequence>
<evidence type="ECO:0000259" key="3">
    <source>
        <dbReference type="PROSITE" id="PS51186"/>
    </source>
</evidence>
<gene>
    <name evidence="4" type="ORF">FHS00_002844</name>
</gene>
<comment type="caution">
    <text evidence="4">The sequence shown here is derived from an EMBL/GenBank/DDBJ whole genome shotgun (WGS) entry which is preliminary data.</text>
</comment>
<keyword evidence="2" id="KW-0012">Acyltransferase</keyword>
<dbReference type="PANTHER" id="PTHR43877">
    <property type="entry name" value="AMINOALKYLPHOSPHONATE N-ACETYLTRANSFERASE-RELATED-RELATED"/>
    <property type="match status" value="1"/>
</dbReference>
<evidence type="ECO:0000256" key="1">
    <source>
        <dbReference type="ARBA" id="ARBA00022679"/>
    </source>
</evidence>
<dbReference type="Pfam" id="PF00583">
    <property type="entry name" value="Acetyltransf_1"/>
    <property type="match status" value="1"/>
</dbReference>
<dbReference type="EMBL" id="JACIBX010000012">
    <property type="protein sequence ID" value="MBB3713242.1"/>
    <property type="molecule type" value="Genomic_DNA"/>
</dbReference>
<evidence type="ECO:0000256" key="2">
    <source>
        <dbReference type="ARBA" id="ARBA00023315"/>
    </source>
</evidence>
<dbReference type="SUPFAM" id="SSF55729">
    <property type="entry name" value="Acyl-CoA N-acyltransferases (Nat)"/>
    <property type="match status" value="1"/>
</dbReference>
<protein>
    <submittedName>
        <fullName evidence="4">Ribosomal protein S18 acetylase RimI-like enzyme</fullName>
    </submittedName>
</protein>
<proteinExistence type="predicted"/>
<dbReference type="InterPro" id="IPR000182">
    <property type="entry name" value="GNAT_dom"/>
</dbReference>
<keyword evidence="5" id="KW-1185">Reference proteome</keyword>
<dbReference type="InterPro" id="IPR016181">
    <property type="entry name" value="Acyl_CoA_acyltransferase"/>
</dbReference>
<accession>A0ABR6HRQ6</accession>